<evidence type="ECO:0000313" key="1">
    <source>
        <dbReference type="EMBL" id="OBS25723.1"/>
    </source>
</evidence>
<organism evidence="1 2">
    <name type="scientific">Fusarium poae</name>
    <dbReference type="NCBI Taxonomy" id="36050"/>
    <lineage>
        <taxon>Eukaryota</taxon>
        <taxon>Fungi</taxon>
        <taxon>Dikarya</taxon>
        <taxon>Ascomycota</taxon>
        <taxon>Pezizomycotina</taxon>
        <taxon>Sordariomycetes</taxon>
        <taxon>Hypocreomycetidae</taxon>
        <taxon>Hypocreales</taxon>
        <taxon>Nectriaceae</taxon>
        <taxon>Fusarium</taxon>
    </lineage>
</organism>
<accession>A0A1B8AYZ8</accession>
<comment type="caution">
    <text evidence="1">The sequence shown here is derived from an EMBL/GenBank/DDBJ whole genome shotgun (WGS) entry which is preliminary data.</text>
</comment>
<sequence>MLNVHIYDNSSIQERLLNGTAATTNPPGTVDDDATGDTRLQVLEDQIIDFDLIMGTSSPILSRMSSDTGFMLNRFIYDTATLQDRLTQIQLCIEELYAPAFSAGLGIGVPQRDTTLNQNTTQTKVEAPMMAYYIHDTTPLWDRLLMRAMVEDKQSSQRGAGYSGSRNPKL</sequence>
<reference evidence="1 2" key="1">
    <citation type="submission" date="2016-06" db="EMBL/GenBank/DDBJ databases">
        <title>Living apart together: crosstalk between the core and supernumerary genomes in a fungal plant pathogen.</title>
        <authorList>
            <person name="Vanheule A."/>
            <person name="Audenaert K."/>
            <person name="Warris S."/>
            <person name="Van De Geest H."/>
            <person name="Schijlen E."/>
            <person name="Hofte M."/>
            <person name="De Saeger S."/>
            <person name="Haesaert G."/>
            <person name="Waalwijk C."/>
            <person name="Van Der Lee T."/>
        </authorList>
    </citation>
    <scope>NUCLEOTIDE SEQUENCE [LARGE SCALE GENOMIC DNA]</scope>
    <source>
        <strain evidence="1 2">2516</strain>
    </source>
</reference>
<name>A0A1B8AYZ8_FUSPO</name>
<gene>
    <name evidence="1" type="ORF">FPOA_06258</name>
</gene>
<dbReference type="Proteomes" id="UP000091967">
    <property type="component" value="Unassembled WGS sequence"/>
</dbReference>
<keyword evidence="2" id="KW-1185">Reference proteome</keyword>
<proteinExistence type="predicted"/>
<dbReference type="AlphaFoldDB" id="A0A1B8AYZ8"/>
<protein>
    <submittedName>
        <fullName evidence="1">Uncharacterized protein</fullName>
    </submittedName>
</protein>
<evidence type="ECO:0000313" key="2">
    <source>
        <dbReference type="Proteomes" id="UP000091967"/>
    </source>
</evidence>
<dbReference type="EMBL" id="LYXU01000002">
    <property type="protein sequence ID" value="OBS25723.1"/>
    <property type="molecule type" value="Genomic_DNA"/>
</dbReference>